<dbReference type="EMBL" id="KV878582">
    <property type="protein sequence ID" value="OJJ63453.1"/>
    <property type="molecule type" value="Genomic_DNA"/>
</dbReference>
<reference evidence="3" key="1">
    <citation type="journal article" date="2017" name="Genome Biol.">
        <title>Comparative genomics reveals high biological diversity and specific adaptations in the industrially and medically important fungal genus Aspergillus.</title>
        <authorList>
            <person name="de Vries R.P."/>
            <person name="Riley R."/>
            <person name="Wiebenga A."/>
            <person name="Aguilar-Osorio G."/>
            <person name="Amillis S."/>
            <person name="Uchima C.A."/>
            <person name="Anderluh G."/>
            <person name="Asadollahi M."/>
            <person name="Askin M."/>
            <person name="Barry K."/>
            <person name="Battaglia E."/>
            <person name="Bayram O."/>
            <person name="Benocci T."/>
            <person name="Braus-Stromeyer S.A."/>
            <person name="Caldana C."/>
            <person name="Canovas D."/>
            <person name="Cerqueira G.C."/>
            <person name="Chen F."/>
            <person name="Chen W."/>
            <person name="Choi C."/>
            <person name="Clum A."/>
            <person name="Dos Santos R.A."/>
            <person name="Damasio A.R."/>
            <person name="Diallinas G."/>
            <person name="Emri T."/>
            <person name="Fekete E."/>
            <person name="Flipphi M."/>
            <person name="Freyberg S."/>
            <person name="Gallo A."/>
            <person name="Gournas C."/>
            <person name="Habgood R."/>
            <person name="Hainaut M."/>
            <person name="Harispe M.L."/>
            <person name="Henrissat B."/>
            <person name="Hilden K.S."/>
            <person name="Hope R."/>
            <person name="Hossain A."/>
            <person name="Karabika E."/>
            <person name="Karaffa L."/>
            <person name="Karanyi Z."/>
            <person name="Krasevec N."/>
            <person name="Kuo A."/>
            <person name="Kusch H."/>
            <person name="LaButti K."/>
            <person name="Lagendijk E.L."/>
            <person name="Lapidus A."/>
            <person name="Levasseur A."/>
            <person name="Lindquist E."/>
            <person name="Lipzen A."/>
            <person name="Logrieco A.F."/>
            <person name="MacCabe A."/>
            <person name="Maekelae M.R."/>
            <person name="Malavazi I."/>
            <person name="Melin P."/>
            <person name="Meyer V."/>
            <person name="Mielnichuk N."/>
            <person name="Miskei M."/>
            <person name="Molnar A.P."/>
            <person name="Mule G."/>
            <person name="Ngan C.Y."/>
            <person name="Orejas M."/>
            <person name="Orosz E."/>
            <person name="Ouedraogo J.P."/>
            <person name="Overkamp K.M."/>
            <person name="Park H.-S."/>
            <person name="Perrone G."/>
            <person name="Piumi F."/>
            <person name="Punt P.J."/>
            <person name="Ram A.F."/>
            <person name="Ramon A."/>
            <person name="Rauscher S."/>
            <person name="Record E."/>
            <person name="Riano-Pachon D.M."/>
            <person name="Robert V."/>
            <person name="Roehrig J."/>
            <person name="Ruller R."/>
            <person name="Salamov A."/>
            <person name="Salih N.S."/>
            <person name="Samson R.A."/>
            <person name="Sandor E."/>
            <person name="Sanguinetti M."/>
            <person name="Schuetze T."/>
            <person name="Sepcic K."/>
            <person name="Shelest E."/>
            <person name="Sherlock G."/>
            <person name="Sophianopoulou V."/>
            <person name="Squina F.M."/>
            <person name="Sun H."/>
            <person name="Susca A."/>
            <person name="Todd R.B."/>
            <person name="Tsang A."/>
            <person name="Unkles S.E."/>
            <person name="van de Wiele N."/>
            <person name="van Rossen-Uffink D."/>
            <person name="Oliveira J.V."/>
            <person name="Vesth T.C."/>
            <person name="Visser J."/>
            <person name="Yu J.-H."/>
            <person name="Zhou M."/>
            <person name="Andersen M.R."/>
            <person name="Archer D.B."/>
            <person name="Baker S.E."/>
            <person name="Benoit I."/>
            <person name="Brakhage A.A."/>
            <person name="Braus G.H."/>
            <person name="Fischer R."/>
            <person name="Frisvad J.C."/>
            <person name="Goldman G.H."/>
            <person name="Houbraken J."/>
            <person name="Oakley B."/>
            <person name="Pocsi I."/>
            <person name="Scazzocchio C."/>
            <person name="Seiboth B."/>
            <person name="vanKuyk P.A."/>
            <person name="Wortman J."/>
            <person name="Dyer P.S."/>
            <person name="Grigoriev I.V."/>
        </authorList>
    </citation>
    <scope>NUCLEOTIDE SEQUENCE [LARGE SCALE GENOMIC DNA]</scope>
    <source>
        <strain evidence="3">CBS 593.65</strain>
    </source>
</reference>
<name>A0A1L9TVY9_9EURO</name>
<organism evidence="2 3">
    <name type="scientific">Aspergillus sydowii CBS 593.65</name>
    <dbReference type="NCBI Taxonomy" id="1036612"/>
    <lineage>
        <taxon>Eukaryota</taxon>
        <taxon>Fungi</taxon>
        <taxon>Dikarya</taxon>
        <taxon>Ascomycota</taxon>
        <taxon>Pezizomycotina</taxon>
        <taxon>Eurotiomycetes</taxon>
        <taxon>Eurotiomycetidae</taxon>
        <taxon>Eurotiales</taxon>
        <taxon>Aspergillaceae</taxon>
        <taxon>Aspergillus</taxon>
        <taxon>Aspergillus subgen. Nidulantes</taxon>
    </lineage>
</organism>
<evidence type="ECO:0000256" key="1">
    <source>
        <dbReference type="SAM" id="MobiDB-lite"/>
    </source>
</evidence>
<dbReference type="RefSeq" id="XP_040707259.1">
    <property type="nucleotide sequence ID" value="XM_040845613.1"/>
</dbReference>
<dbReference type="OrthoDB" id="2446447at2759"/>
<dbReference type="AlphaFoldDB" id="A0A1L9TVY9"/>
<keyword evidence="3" id="KW-1185">Reference proteome</keyword>
<dbReference type="Proteomes" id="UP000184356">
    <property type="component" value="Unassembled WGS sequence"/>
</dbReference>
<sequence length="61" mass="6878">MSLDIPEPERYVLPPTSHAPNSPRPVLVYRDVLPTPRTKEVAREFIESPMDGPDRQVLGPL</sequence>
<accession>A0A1L9TVY9</accession>
<dbReference type="VEuPathDB" id="FungiDB:ASPSYDRAFT_38008"/>
<protein>
    <submittedName>
        <fullName evidence="2">Uncharacterized protein</fullName>
    </submittedName>
</protein>
<evidence type="ECO:0000313" key="3">
    <source>
        <dbReference type="Proteomes" id="UP000184356"/>
    </source>
</evidence>
<dbReference type="GeneID" id="63761686"/>
<feature type="region of interest" description="Disordered" evidence="1">
    <location>
        <begin position="1"/>
        <end position="23"/>
    </location>
</feature>
<gene>
    <name evidence="2" type="ORF">ASPSYDRAFT_38008</name>
</gene>
<evidence type="ECO:0000313" key="2">
    <source>
        <dbReference type="EMBL" id="OJJ63453.1"/>
    </source>
</evidence>
<proteinExistence type="predicted"/>